<keyword evidence="2" id="KW-1133">Transmembrane helix</keyword>
<feature type="transmembrane region" description="Helical" evidence="2">
    <location>
        <begin position="172"/>
        <end position="197"/>
    </location>
</feature>
<organism evidence="3 4">
    <name type="scientific">Canariomyces notabilis</name>
    <dbReference type="NCBI Taxonomy" id="2074819"/>
    <lineage>
        <taxon>Eukaryota</taxon>
        <taxon>Fungi</taxon>
        <taxon>Dikarya</taxon>
        <taxon>Ascomycota</taxon>
        <taxon>Pezizomycotina</taxon>
        <taxon>Sordariomycetes</taxon>
        <taxon>Sordariomycetidae</taxon>
        <taxon>Sordariales</taxon>
        <taxon>Chaetomiaceae</taxon>
        <taxon>Canariomyces</taxon>
    </lineage>
</organism>
<proteinExistence type="predicted"/>
<reference evidence="3" key="2">
    <citation type="submission" date="2023-05" db="EMBL/GenBank/DDBJ databases">
        <authorList>
            <consortium name="Lawrence Berkeley National Laboratory"/>
            <person name="Steindorff A."/>
            <person name="Hensen N."/>
            <person name="Bonometti L."/>
            <person name="Westerberg I."/>
            <person name="Brannstrom I.O."/>
            <person name="Guillou S."/>
            <person name="Cros-Aarteil S."/>
            <person name="Calhoun S."/>
            <person name="Haridas S."/>
            <person name="Kuo A."/>
            <person name="Mondo S."/>
            <person name="Pangilinan J."/>
            <person name="Riley R."/>
            <person name="Labutti K."/>
            <person name="Andreopoulos B."/>
            <person name="Lipzen A."/>
            <person name="Chen C."/>
            <person name="Yanf M."/>
            <person name="Daum C."/>
            <person name="Ng V."/>
            <person name="Clum A."/>
            <person name="Ohm R."/>
            <person name="Martin F."/>
            <person name="Silar P."/>
            <person name="Natvig D."/>
            <person name="Lalanne C."/>
            <person name="Gautier V."/>
            <person name="Ament-Velasquez S.L."/>
            <person name="Kruys A."/>
            <person name="Hutchinson M.I."/>
            <person name="Powell A.J."/>
            <person name="Barry K."/>
            <person name="Miller A.N."/>
            <person name="Grigoriev I.V."/>
            <person name="Debuchy R."/>
            <person name="Gladieux P."/>
            <person name="Thoren M.H."/>
            <person name="Johannesson H."/>
        </authorList>
    </citation>
    <scope>NUCLEOTIDE SEQUENCE</scope>
    <source>
        <strain evidence="3">CBS 508.74</strain>
    </source>
</reference>
<dbReference type="AlphaFoldDB" id="A0AAN6YUL8"/>
<feature type="transmembrane region" description="Helical" evidence="2">
    <location>
        <begin position="131"/>
        <end position="152"/>
    </location>
</feature>
<evidence type="ECO:0000256" key="2">
    <source>
        <dbReference type="SAM" id="Phobius"/>
    </source>
</evidence>
<evidence type="ECO:0000256" key="1">
    <source>
        <dbReference type="SAM" id="MobiDB-lite"/>
    </source>
</evidence>
<accession>A0AAN6YUL8</accession>
<reference evidence="3" key="1">
    <citation type="journal article" date="2023" name="Mol. Phylogenet. Evol.">
        <title>Genome-scale phylogeny and comparative genomics of the fungal order Sordariales.</title>
        <authorList>
            <person name="Hensen N."/>
            <person name="Bonometti L."/>
            <person name="Westerberg I."/>
            <person name="Brannstrom I.O."/>
            <person name="Guillou S."/>
            <person name="Cros-Aarteil S."/>
            <person name="Calhoun S."/>
            <person name="Haridas S."/>
            <person name="Kuo A."/>
            <person name="Mondo S."/>
            <person name="Pangilinan J."/>
            <person name="Riley R."/>
            <person name="LaButti K."/>
            <person name="Andreopoulos B."/>
            <person name="Lipzen A."/>
            <person name="Chen C."/>
            <person name="Yan M."/>
            <person name="Daum C."/>
            <person name="Ng V."/>
            <person name="Clum A."/>
            <person name="Steindorff A."/>
            <person name="Ohm R.A."/>
            <person name="Martin F."/>
            <person name="Silar P."/>
            <person name="Natvig D.O."/>
            <person name="Lalanne C."/>
            <person name="Gautier V."/>
            <person name="Ament-Velasquez S.L."/>
            <person name="Kruys A."/>
            <person name="Hutchinson M.I."/>
            <person name="Powell A.J."/>
            <person name="Barry K."/>
            <person name="Miller A.N."/>
            <person name="Grigoriev I.V."/>
            <person name="Debuchy R."/>
            <person name="Gladieux P."/>
            <person name="Hiltunen Thoren M."/>
            <person name="Johannesson H."/>
        </authorList>
    </citation>
    <scope>NUCLEOTIDE SEQUENCE</scope>
    <source>
        <strain evidence="3">CBS 508.74</strain>
    </source>
</reference>
<keyword evidence="2" id="KW-0812">Transmembrane</keyword>
<name>A0AAN6YUL8_9PEZI</name>
<dbReference type="Proteomes" id="UP001302812">
    <property type="component" value="Unassembled WGS sequence"/>
</dbReference>
<feature type="region of interest" description="Disordered" evidence="1">
    <location>
        <begin position="231"/>
        <end position="254"/>
    </location>
</feature>
<evidence type="ECO:0000313" key="3">
    <source>
        <dbReference type="EMBL" id="KAK4114651.1"/>
    </source>
</evidence>
<dbReference type="EMBL" id="MU853336">
    <property type="protein sequence ID" value="KAK4114651.1"/>
    <property type="molecule type" value="Genomic_DNA"/>
</dbReference>
<keyword evidence="2" id="KW-0472">Membrane</keyword>
<dbReference type="GeneID" id="89934122"/>
<evidence type="ECO:0000313" key="4">
    <source>
        <dbReference type="Proteomes" id="UP001302812"/>
    </source>
</evidence>
<dbReference type="RefSeq" id="XP_064672221.1">
    <property type="nucleotide sequence ID" value="XM_064809998.1"/>
</dbReference>
<feature type="transmembrane region" description="Helical" evidence="2">
    <location>
        <begin position="55"/>
        <end position="82"/>
    </location>
</feature>
<feature type="transmembrane region" description="Helical" evidence="2">
    <location>
        <begin position="94"/>
        <end position="119"/>
    </location>
</feature>
<gene>
    <name evidence="3" type="ORF">N656DRAFT_539842</name>
</gene>
<comment type="caution">
    <text evidence="3">The sequence shown here is derived from an EMBL/GenBank/DDBJ whole genome shotgun (WGS) entry which is preliminary data.</text>
</comment>
<keyword evidence="4" id="KW-1185">Reference proteome</keyword>
<protein>
    <submittedName>
        <fullName evidence="3">Uncharacterized protein</fullName>
    </submittedName>
</protein>
<sequence length="254" mass="27697">MQGFVLRLPPTRPAAVFNPDIEDWLDSLPEPTAKPSTSELKKWRLRDPTGLGRDFFVTCLITRLISLAVATTVTAIVLPIIVGRSRADYSIDCLLPVLVCPIVALWNIAELIAVCLFHYRGTGDRGISPSIHAWVDGLVFVGVASATGLLVVDVIIGVGNYGTRYDSLSKEIASITLLVLLMILHSFLLFFFICSWIDRRQQMKGRRISDLPLQTKNATAHPNAVCRPGAQPALDSSPVDPSLNQTPVDAAIPT</sequence>